<dbReference type="InterPro" id="IPR032466">
    <property type="entry name" value="Metal_Hydrolase"/>
</dbReference>
<dbReference type="CDD" id="cd01298">
    <property type="entry name" value="ATZ_TRZ_like"/>
    <property type="match status" value="1"/>
</dbReference>
<dbReference type="SUPFAM" id="SSF51338">
    <property type="entry name" value="Composite domain of metallo-dependent hydrolases"/>
    <property type="match status" value="1"/>
</dbReference>
<dbReference type="Gene3D" id="3.20.20.140">
    <property type="entry name" value="Metal-dependent hydrolases"/>
    <property type="match status" value="1"/>
</dbReference>
<dbReference type="PANTHER" id="PTHR43794">
    <property type="entry name" value="AMINOHYDROLASE SSNA-RELATED"/>
    <property type="match status" value="1"/>
</dbReference>
<dbReference type="PANTHER" id="PTHR43794:SF11">
    <property type="entry name" value="AMIDOHYDROLASE-RELATED DOMAIN-CONTAINING PROTEIN"/>
    <property type="match status" value="1"/>
</dbReference>
<sequence length="432" mass="47815">MKIEIQHGDILTLDDENRIIQDGIVCIDGTKIIYAGTERPKNFIPDKIIHAERNLVMPGFVNTHCHSPMTMFRNFAGGLPLQKWMFENIRPLQQYVTEDEIRSCAKLAYIEMIKSGTTAFAEMYAWADILGEIALDIGLKALIAGSYGKDQGLAGTTEKSVILEHSKKISERSKGRVEEGLLLHALYSVPEDVIRNTVELAKEYGFRIQIHVSETKKEIEDCYEKYGVSPVEKLAELGVFDVPAIAAHCVYLTDNDYSILKERHVCVSHCPVSNLKLGSGMADISKLDKKGITVCLGTDGVASNNNLNIFKEMNIAALLAKGIYCDPTVIPAEKILRMAVKNGYKALGIENSGCIKAGMNADLIIVSTKEPHFTPITDYYDALVYSGQASDVVLTMVDGNILMENRELANCDEEKILAEAKIASQRILSYRS</sequence>
<dbReference type="InterPro" id="IPR006680">
    <property type="entry name" value="Amidohydro-rel"/>
</dbReference>
<dbReference type="InterPro" id="IPR050287">
    <property type="entry name" value="MTA/SAH_deaminase"/>
</dbReference>
<name>A0A923LGJ8_9FIRM</name>
<dbReference type="Proteomes" id="UP000652477">
    <property type="component" value="Unassembled WGS sequence"/>
</dbReference>
<gene>
    <name evidence="3" type="ORF">H8S37_02115</name>
</gene>
<dbReference type="SUPFAM" id="SSF51556">
    <property type="entry name" value="Metallo-dependent hydrolases"/>
    <property type="match status" value="1"/>
</dbReference>
<evidence type="ECO:0000313" key="3">
    <source>
        <dbReference type="EMBL" id="MBC5687732.1"/>
    </source>
</evidence>
<feature type="domain" description="Amidohydrolase-related" evidence="2">
    <location>
        <begin position="55"/>
        <end position="401"/>
    </location>
</feature>
<dbReference type="RefSeq" id="WP_186874401.1">
    <property type="nucleotide sequence ID" value="NZ_JACOPF010000001.1"/>
</dbReference>
<keyword evidence="4" id="KW-1185">Reference proteome</keyword>
<organism evidence="3 4">
    <name type="scientific">Mediterraneibacter hominis</name>
    <dbReference type="NCBI Taxonomy" id="2763054"/>
    <lineage>
        <taxon>Bacteria</taxon>
        <taxon>Bacillati</taxon>
        <taxon>Bacillota</taxon>
        <taxon>Clostridia</taxon>
        <taxon>Lachnospirales</taxon>
        <taxon>Lachnospiraceae</taxon>
        <taxon>Mediterraneibacter</taxon>
    </lineage>
</organism>
<proteinExistence type="predicted"/>
<evidence type="ECO:0000259" key="2">
    <source>
        <dbReference type="Pfam" id="PF01979"/>
    </source>
</evidence>
<dbReference type="GO" id="GO:0016810">
    <property type="term" value="F:hydrolase activity, acting on carbon-nitrogen (but not peptide) bonds"/>
    <property type="evidence" value="ECO:0007669"/>
    <property type="project" value="InterPro"/>
</dbReference>
<keyword evidence="1" id="KW-0378">Hydrolase</keyword>
<evidence type="ECO:0000256" key="1">
    <source>
        <dbReference type="ARBA" id="ARBA00022801"/>
    </source>
</evidence>
<comment type="caution">
    <text evidence="3">The sequence shown here is derived from an EMBL/GenBank/DDBJ whole genome shotgun (WGS) entry which is preliminary data.</text>
</comment>
<accession>A0A923LGJ8</accession>
<dbReference type="EMBL" id="JACOPF010000001">
    <property type="protein sequence ID" value="MBC5687732.1"/>
    <property type="molecule type" value="Genomic_DNA"/>
</dbReference>
<dbReference type="AlphaFoldDB" id="A0A923LGJ8"/>
<dbReference type="Pfam" id="PF01979">
    <property type="entry name" value="Amidohydro_1"/>
    <property type="match status" value="1"/>
</dbReference>
<protein>
    <submittedName>
        <fullName evidence="3">Amidohydrolase</fullName>
    </submittedName>
</protein>
<reference evidence="3" key="1">
    <citation type="submission" date="2020-08" db="EMBL/GenBank/DDBJ databases">
        <title>Genome public.</title>
        <authorList>
            <person name="Liu C."/>
            <person name="Sun Q."/>
        </authorList>
    </citation>
    <scope>NUCLEOTIDE SEQUENCE</scope>
    <source>
        <strain evidence="3">NSJ-55</strain>
    </source>
</reference>
<dbReference type="Gene3D" id="2.30.40.10">
    <property type="entry name" value="Urease, subunit C, domain 1"/>
    <property type="match status" value="1"/>
</dbReference>
<dbReference type="InterPro" id="IPR011059">
    <property type="entry name" value="Metal-dep_hydrolase_composite"/>
</dbReference>
<evidence type="ECO:0000313" key="4">
    <source>
        <dbReference type="Proteomes" id="UP000652477"/>
    </source>
</evidence>